<evidence type="ECO:0000256" key="1">
    <source>
        <dbReference type="SAM" id="MobiDB-lite"/>
    </source>
</evidence>
<dbReference type="AlphaFoldDB" id="A0ABD6EAT5"/>
<gene>
    <name evidence="2" type="ORF">AB6A40_001240</name>
</gene>
<name>A0ABD6EAT5_9BILA</name>
<sequence length="95" mass="10497">MFAGSYSVCFPPLSLLCDYNDYRNMAASAFSWLLLPSDSIMDVNEVSTKPPPKILKKTSTSDRGATSDEEDSEVYEEGPWTQECGMMSPEDANQA</sequence>
<accession>A0ABD6EAT5</accession>
<protein>
    <submittedName>
        <fullName evidence="2">Uncharacterized protein</fullName>
    </submittedName>
</protein>
<keyword evidence="3" id="KW-1185">Reference proteome</keyword>
<comment type="caution">
    <text evidence="2">The sequence shown here is derived from an EMBL/GenBank/DDBJ whole genome shotgun (WGS) entry which is preliminary data.</text>
</comment>
<feature type="region of interest" description="Disordered" evidence="1">
    <location>
        <begin position="46"/>
        <end position="95"/>
    </location>
</feature>
<dbReference type="Proteomes" id="UP001608902">
    <property type="component" value="Unassembled WGS sequence"/>
</dbReference>
<organism evidence="2 3">
    <name type="scientific">Gnathostoma spinigerum</name>
    <dbReference type="NCBI Taxonomy" id="75299"/>
    <lineage>
        <taxon>Eukaryota</taxon>
        <taxon>Metazoa</taxon>
        <taxon>Ecdysozoa</taxon>
        <taxon>Nematoda</taxon>
        <taxon>Chromadorea</taxon>
        <taxon>Rhabditida</taxon>
        <taxon>Spirurina</taxon>
        <taxon>Gnathostomatomorpha</taxon>
        <taxon>Gnathostomatoidea</taxon>
        <taxon>Gnathostomatidae</taxon>
        <taxon>Gnathostoma</taxon>
    </lineage>
</organism>
<evidence type="ECO:0000313" key="3">
    <source>
        <dbReference type="Proteomes" id="UP001608902"/>
    </source>
</evidence>
<feature type="compositionally biased region" description="Acidic residues" evidence="1">
    <location>
        <begin position="67"/>
        <end position="76"/>
    </location>
</feature>
<reference evidence="2 3" key="1">
    <citation type="submission" date="2024-08" db="EMBL/GenBank/DDBJ databases">
        <title>Gnathostoma spinigerum genome.</title>
        <authorList>
            <person name="Gonzalez-Bertolin B."/>
            <person name="Monzon S."/>
            <person name="Zaballos A."/>
            <person name="Jimenez P."/>
            <person name="Dekumyoy P."/>
            <person name="Varona S."/>
            <person name="Cuesta I."/>
            <person name="Sumanam S."/>
            <person name="Adisakwattana P."/>
            <person name="Gasser R.B."/>
            <person name="Hernandez-Gonzalez A."/>
            <person name="Young N.D."/>
            <person name="Perteguer M.J."/>
        </authorList>
    </citation>
    <scope>NUCLEOTIDE SEQUENCE [LARGE SCALE GENOMIC DNA]</scope>
    <source>
        <strain evidence="2">AL3</strain>
        <tissue evidence="2">Liver</tissue>
    </source>
</reference>
<evidence type="ECO:0000313" key="2">
    <source>
        <dbReference type="EMBL" id="MFH4974531.1"/>
    </source>
</evidence>
<proteinExistence type="predicted"/>
<dbReference type="EMBL" id="JBGFUD010000441">
    <property type="protein sequence ID" value="MFH4974531.1"/>
    <property type="molecule type" value="Genomic_DNA"/>
</dbReference>